<evidence type="ECO:0000256" key="1">
    <source>
        <dbReference type="SAM" id="MobiDB-lite"/>
    </source>
</evidence>
<feature type="region of interest" description="Disordered" evidence="1">
    <location>
        <begin position="1"/>
        <end position="63"/>
    </location>
</feature>
<dbReference type="EMBL" id="CADCTO010000023">
    <property type="protein sequence ID" value="CAA9214991.1"/>
    <property type="molecule type" value="Genomic_DNA"/>
</dbReference>
<protein>
    <recommendedName>
        <fullName evidence="2">STAS domain-containing protein</fullName>
    </recommendedName>
</protein>
<dbReference type="PROSITE" id="PS50801">
    <property type="entry name" value="STAS"/>
    <property type="match status" value="1"/>
</dbReference>
<proteinExistence type="predicted"/>
<dbReference type="Gene3D" id="3.30.750.24">
    <property type="entry name" value="STAS domain"/>
    <property type="match status" value="1"/>
</dbReference>
<dbReference type="InterPro" id="IPR052746">
    <property type="entry name" value="MlaB_ABC_Transporter"/>
</dbReference>
<dbReference type="InterPro" id="IPR002645">
    <property type="entry name" value="STAS_dom"/>
</dbReference>
<feature type="compositionally biased region" description="Acidic residues" evidence="1">
    <location>
        <begin position="44"/>
        <end position="63"/>
    </location>
</feature>
<dbReference type="AlphaFoldDB" id="A0A6J4H626"/>
<dbReference type="InterPro" id="IPR036513">
    <property type="entry name" value="STAS_dom_sf"/>
</dbReference>
<reference evidence="3" key="1">
    <citation type="submission" date="2020-02" db="EMBL/GenBank/DDBJ databases">
        <authorList>
            <person name="Meier V. D."/>
        </authorList>
    </citation>
    <scope>NUCLEOTIDE SEQUENCE</scope>
    <source>
        <strain evidence="3">AVDCRST_MAG63</strain>
    </source>
</reference>
<dbReference type="PANTHER" id="PTHR35849:SF2">
    <property type="entry name" value="BLR2341 PROTEIN"/>
    <property type="match status" value="1"/>
</dbReference>
<dbReference type="Pfam" id="PF13466">
    <property type="entry name" value="STAS_2"/>
    <property type="match status" value="1"/>
</dbReference>
<organism evidence="3">
    <name type="scientific">uncultured Armatimonadetes bacterium</name>
    <dbReference type="NCBI Taxonomy" id="157466"/>
    <lineage>
        <taxon>Bacteria</taxon>
        <taxon>Bacillati</taxon>
        <taxon>Armatimonadota</taxon>
        <taxon>environmental samples</taxon>
    </lineage>
</organism>
<sequence length="151" mass="16360">MMRHETNGTKASSASAGTVAPPSREGANRGYGAPTRPSPHAEVQDDEMMDDEADSGLEMEADGDTLRVRGDIDLYQAQNFRQLAAAHLKNARAPHLDLIEVTFIDSAGLAALLALSRQAHAEGKRLRLSVTGSPRRVLRITGIDRMLELED</sequence>
<evidence type="ECO:0000313" key="3">
    <source>
        <dbReference type="EMBL" id="CAA9214991.1"/>
    </source>
</evidence>
<dbReference type="PANTHER" id="PTHR35849">
    <property type="entry name" value="BLR2341 PROTEIN"/>
    <property type="match status" value="1"/>
</dbReference>
<dbReference type="CDD" id="cd07043">
    <property type="entry name" value="STAS_anti-anti-sigma_factors"/>
    <property type="match status" value="1"/>
</dbReference>
<evidence type="ECO:0000259" key="2">
    <source>
        <dbReference type="PROSITE" id="PS50801"/>
    </source>
</evidence>
<dbReference type="SUPFAM" id="SSF52091">
    <property type="entry name" value="SpoIIaa-like"/>
    <property type="match status" value="1"/>
</dbReference>
<dbReference type="InterPro" id="IPR058548">
    <property type="entry name" value="MlaB-like_STAS"/>
</dbReference>
<gene>
    <name evidence="3" type="ORF">AVDCRST_MAG63-355</name>
</gene>
<accession>A0A6J4H626</accession>
<feature type="domain" description="STAS" evidence="2">
    <location>
        <begin position="66"/>
        <end position="151"/>
    </location>
</feature>
<name>A0A6J4H626_9BACT</name>